<dbReference type="EMBL" id="AAGK01000009">
    <property type="protein sequence ID" value="EAN30410.1"/>
    <property type="molecule type" value="Genomic_DNA"/>
</dbReference>
<dbReference type="STRING" id="5875.Q4MY99"/>
<dbReference type="GO" id="GO:0016887">
    <property type="term" value="F:ATP hydrolysis activity"/>
    <property type="evidence" value="ECO:0007669"/>
    <property type="project" value="InterPro"/>
</dbReference>
<dbReference type="SMART" id="SM00382">
    <property type="entry name" value="AAA"/>
    <property type="match status" value="1"/>
</dbReference>
<gene>
    <name evidence="4" type="ordered locus">TP05_0024</name>
</gene>
<dbReference type="SUPFAM" id="SSF52540">
    <property type="entry name" value="P-loop containing nucleoside triphosphate hydrolases"/>
    <property type="match status" value="1"/>
</dbReference>
<dbReference type="PRINTS" id="PR00300">
    <property type="entry name" value="CLPPROTEASEA"/>
</dbReference>
<evidence type="ECO:0000256" key="1">
    <source>
        <dbReference type="ARBA" id="ARBA00022741"/>
    </source>
</evidence>
<comment type="caution">
    <text evidence="4">The sequence shown here is derived from an EMBL/GenBank/DDBJ whole genome shotgun (WGS) entry which is preliminary data.</text>
</comment>
<dbReference type="AlphaFoldDB" id="Q4MY99"/>
<dbReference type="InParanoid" id="Q4MY99"/>
<keyword evidence="5" id="KW-1185">Reference proteome</keyword>
<keyword evidence="1" id="KW-0547">Nucleotide-binding</keyword>
<dbReference type="InterPro" id="IPR050130">
    <property type="entry name" value="ClpA_ClpB"/>
</dbReference>
<reference evidence="4 5" key="1">
    <citation type="journal article" date="2005" name="Science">
        <title>Genome sequence of Theileria parva, a bovine pathogen that transforms lymphocytes.</title>
        <authorList>
            <person name="Gardner M.J."/>
            <person name="Bishop R."/>
            <person name="Shah T."/>
            <person name="de Villiers E.P."/>
            <person name="Carlton J.M."/>
            <person name="Hall N."/>
            <person name="Ren Q."/>
            <person name="Paulsen I.T."/>
            <person name="Pain A."/>
            <person name="Berriman M."/>
            <person name="Wilson R.J.M."/>
            <person name="Sato S."/>
            <person name="Ralph S.A."/>
            <person name="Mann D.J."/>
            <person name="Xiong Z."/>
            <person name="Shallom S.J."/>
            <person name="Weidman J."/>
            <person name="Jiang L."/>
            <person name="Lynn J."/>
            <person name="Weaver B."/>
            <person name="Shoaibi A."/>
            <person name="Domingo A.R."/>
            <person name="Wasawo D."/>
            <person name="Crabtree J."/>
            <person name="Wortman J.R."/>
            <person name="Haas B."/>
            <person name="Angiuoli S.V."/>
            <person name="Creasy T.H."/>
            <person name="Lu C."/>
            <person name="Suh B."/>
            <person name="Silva J.C."/>
            <person name="Utterback T.R."/>
            <person name="Feldblyum T.V."/>
            <person name="Pertea M."/>
            <person name="Allen J."/>
            <person name="Nierman W.C."/>
            <person name="Taracha E.L.N."/>
            <person name="Salzberg S.L."/>
            <person name="White O.R."/>
            <person name="Fitzhugh H.A."/>
            <person name="Morzaria S."/>
            <person name="Venter J.C."/>
            <person name="Fraser C.M."/>
            <person name="Nene V."/>
        </authorList>
    </citation>
    <scope>NUCLEOTIDE SEQUENCE [LARGE SCALE GENOMIC DNA]</scope>
    <source>
        <strain evidence="4 5">Muguga</strain>
    </source>
</reference>
<sequence length="529" mass="62843">MRDLITEKMYNEHINIIHDIVKNKYISMKELITNEQYVLFSEEDVFLHIYTFFLTLEVNNLYILNVNEKFDCSYFTYYLPNISETIKTESQYINNYKVRIIKFKNTYKTILIIENLDLFMKIYNKEYDLETFKQKFNIYSPIILLLCKGNGYDIINELKNKKKIRKNLVFKDCFEKFIPCKSVRSFNDLIRFFLTEITYIKLQYRSNINYDNIYSICKGIDEKKLNINFYSTSNTENYLKSKLFDQDEAVESVLYRIKKLSNANIDETKPLGSWLLCGPSGTGKTELAKILCYTIFNSHDNLIKINMAEYVEKHAVSKLIGSPPGYSGYGEDTILSTKFKTGSSFVILFDEIEKAHTSITDLMLQILDKGKLTLSNGDIINFNNSFIIFTSNIGYTYQLKGKNVIDKNYILEEIRKFFRIEFLNRLNDIIIFNVMNNYDSFNNVLNKFIKSTYSKFYFYTNIVYKLKYDIIALLHDPLYGSRPLRRFNEYIIDNLLFYNYTFKENKNYNLYHLNNFKNINIGYKFRPIT</sequence>
<dbReference type="Pfam" id="PF07724">
    <property type="entry name" value="AAA_2"/>
    <property type="match status" value="1"/>
</dbReference>
<dbReference type="PANTHER" id="PTHR11638">
    <property type="entry name" value="ATP-DEPENDENT CLP PROTEASE"/>
    <property type="match status" value="1"/>
</dbReference>
<evidence type="ECO:0000313" key="5">
    <source>
        <dbReference type="Proteomes" id="UP000001949"/>
    </source>
</evidence>
<keyword evidence="2" id="KW-0067">ATP-binding</keyword>
<dbReference type="CDD" id="cd19499">
    <property type="entry name" value="RecA-like_ClpB_Hsp104-like"/>
    <property type="match status" value="1"/>
</dbReference>
<evidence type="ECO:0000313" key="4">
    <source>
        <dbReference type="EMBL" id="EAN30410.1"/>
    </source>
</evidence>
<dbReference type="Gene3D" id="3.40.50.300">
    <property type="entry name" value="P-loop containing nucleotide triphosphate hydrolases"/>
    <property type="match status" value="1"/>
</dbReference>
<name>Q4MY99_THEPA</name>
<evidence type="ECO:0000259" key="3">
    <source>
        <dbReference type="SMART" id="SM00382"/>
    </source>
</evidence>
<dbReference type="VEuPathDB" id="PiroplasmaDB:TpMuguga_05g00024"/>
<organism evidence="4 5">
    <name type="scientific">Theileria parva</name>
    <name type="common">East coast fever infection agent</name>
    <dbReference type="NCBI Taxonomy" id="5875"/>
    <lineage>
        <taxon>Eukaryota</taxon>
        <taxon>Sar</taxon>
        <taxon>Alveolata</taxon>
        <taxon>Apicomplexa</taxon>
        <taxon>Aconoidasida</taxon>
        <taxon>Piroplasmida</taxon>
        <taxon>Theileriidae</taxon>
        <taxon>Theileria</taxon>
    </lineage>
</organism>
<dbReference type="Proteomes" id="UP000001949">
    <property type="component" value="Unassembled WGS sequence"/>
</dbReference>
<dbReference type="InterPro" id="IPR001270">
    <property type="entry name" value="ClpA/B"/>
</dbReference>
<evidence type="ECO:0000256" key="2">
    <source>
        <dbReference type="ARBA" id="ARBA00022840"/>
    </source>
</evidence>
<dbReference type="GO" id="GO:0005737">
    <property type="term" value="C:cytoplasm"/>
    <property type="evidence" value="ECO:0007669"/>
    <property type="project" value="TreeGrafter"/>
</dbReference>
<dbReference type="GO" id="GO:0005524">
    <property type="term" value="F:ATP binding"/>
    <property type="evidence" value="ECO:0007669"/>
    <property type="project" value="UniProtKB-KW"/>
</dbReference>
<feature type="domain" description="AAA+ ATPase" evidence="3">
    <location>
        <begin position="270"/>
        <end position="426"/>
    </location>
</feature>
<dbReference type="InterPro" id="IPR027417">
    <property type="entry name" value="P-loop_NTPase"/>
</dbReference>
<proteinExistence type="predicted"/>
<accession>Q4MY99</accession>
<dbReference type="InterPro" id="IPR003959">
    <property type="entry name" value="ATPase_AAA_core"/>
</dbReference>
<dbReference type="InterPro" id="IPR003593">
    <property type="entry name" value="AAA+_ATPase"/>
</dbReference>
<dbReference type="PANTHER" id="PTHR11638:SF18">
    <property type="entry name" value="HEAT SHOCK PROTEIN 104"/>
    <property type="match status" value="1"/>
</dbReference>
<dbReference type="KEGG" id="tpv:TP05_0024"/>
<dbReference type="GO" id="GO:0034605">
    <property type="term" value="P:cellular response to heat"/>
    <property type="evidence" value="ECO:0007669"/>
    <property type="project" value="TreeGrafter"/>
</dbReference>
<dbReference type="eggNOG" id="KOG1051">
    <property type="taxonomic scope" value="Eukaryota"/>
</dbReference>
<protein>
    <submittedName>
        <fullName evidence="4">ClpC molecular chaperone, putative</fullName>
    </submittedName>
</protein>